<gene>
    <name evidence="1" type="ORF">BpHYR1_040920</name>
</gene>
<evidence type="ECO:0000313" key="1">
    <source>
        <dbReference type="EMBL" id="RNA35149.1"/>
    </source>
</evidence>
<accession>A0A3M7SHE4</accession>
<evidence type="ECO:0000313" key="2">
    <source>
        <dbReference type="Proteomes" id="UP000276133"/>
    </source>
</evidence>
<protein>
    <submittedName>
        <fullName evidence="1">Uncharacterized protein</fullName>
    </submittedName>
</protein>
<comment type="caution">
    <text evidence="1">The sequence shown here is derived from an EMBL/GenBank/DDBJ whole genome shotgun (WGS) entry which is preliminary data.</text>
</comment>
<dbReference type="AlphaFoldDB" id="A0A3M7SHE4"/>
<dbReference type="EMBL" id="REGN01001369">
    <property type="protein sequence ID" value="RNA35149.1"/>
    <property type="molecule type" value="Genomic_DNA"/>
</dbReference>
<proteinExistence type="predicted"/>
<sequence>MKHHIKITPQKSKSKSRLRHFDTLVLLEKKNKIYFAIAKAEIPLFRSVLSRFRLSQCLIYSNAYIFLYNRIIKERIIKIKVRPIGKITKNYIKFELKKKRRKIAPVLLIIQF</sequence>
<keyword evidence="2" id="KW-1185">Reference proteome</keyword>
<dbReference type="Proteomes" id="UP000276133">
    <property type="component" value="Unassembled WGS sequence"/>
</dbReference>
<reference evidence="1 2" key="1">
    <citation type="journal article" date="2018" name="Sci. Rep.">
        <title>Genomic signatures of local adaptation to the degree of environmental predictability in rotifers.</title>
        <authorList>
            <person name="Franch-Gras L."/>
            <person name="Hahn C."/>
            <person name="Garcia-Roger E.M."/>
            <person name="Carmona M.J."/>
            <person name="Serra M."/>
            <person name="Gomez A."/>
        </authorList>
    </citation>
    <scope>NUCLEOTIDE SEQUENCE [LARGE SCALE GENOMIC DNA]</scope>
    <source>
        <strain evidence="1">HYR1</strain>
    </source>
</reference>
<name>A0A3M7SHE4_BRAPC</name>
<organism evidence="1 2">
    <name type="scientific">Brachionus plicatilis</name>
    <name type="common">Marine rotifer</name>
    <name type="synonym">Brachionus muelleri</name>
    <dbReference type="NCBI Taxonomy" id="10195"/>
    <lineage>
        <taxon>Eukaryota</taxon>
        <taxon>Metazoa</taxon>
        <taxon>Spiralia</taxon>
        <taxon>Gnathifera</taxon>
        <taxon>Rotifera</taxon>
        <taxon>Eurotatoria</taxon>
        <taxon>Monogononta</taxon>
        <taxon>Pseudotrocha</taxon>
        <taxon>Ploima</taxon>
        <taxon>Brachionidae</taxon>
        <taxon>Brachionus</taxon>
    </lineage>
</organism>